<dbReference type="GO" id="GO:0009279">
    <property type="term" value="C:cell outer membrane"/>
    <property type="evidence" value="ECO:0007669"/>
    <property type="project" value="UniProtKB-SubCell"/>
</dbReference>
<evidence type="ECO:0000256" key="2">
    <source>
        <dbReference type="ARBA" id="ARBA00023136"/>
    </source>
</evidence>
<proteinExistence type="predicted"/>
<keyword evidence="8" id="KW-1185">Reference proteome</keyword>
<evidence type="ECO:0000313" key="7">
    <source>
        <dbReference type="EMBL" id="TCS63404.1"/>
    </source>
</evidence>
<dbReference type="Pfam" id="PF13432">
    <property type="entry name" value="TPR_16"/>
    <property type="match status" value="2"/>
</dbReference>
<evidence type="ECO:0000256" key="5">
    <source>
        <dbReference type="SAM" id="SignalP"/>
    </source>
</evidence>
<feature type="chain" id="PRO_5021006477" evidence="5">
    <location>
        <begin position="31"/>
        <end position="406"/>
    </location>
</feature>
<dbReference type="AlphaFoldDB" id="A0A4R3JCK9"/>
<feature type="domain" description="OmpA-like" evidence="6">
    <location>
        <begin position="278"/>
        <end position="396"/>
    </location>
</feature>
<dbReference type="EMBL" id="SLZW01000003">
    <property type="protein sequence ID" value="TCS63404.1"/>
    <property type="molecule type" value="Genomic_DNA"/>
</dbReference>
<dbReference type="OrthoDB" id="9814546at2"/>
<sequence>MDTKMMRNPWRATPFLGGCLGLILVLAACAAPGDGARNAASPQARAIATQPFGAYGASIERLRRARAAHPEDIDLTVALARNLRYAGKADAAAKVLADAPARFAKNGRFLAELGAVRLARGDFSAGLAALKKAEAQTPGDWRVLSSLGVANDLMGAHGPAQAAFAEALKACPDNAAIMNNLAISQALSGRMDDAIVTLRRALALDRHRRQIDANLGVFLDIKGQCPSCGAARLSTLSATFFAPSPTALGEDETCPRSSGKTDAPSSEIKTAPFARLMQKSATPSVNIEVHFRFDSAVLQGGAQGVLDALGRTLLLPALKDVRFEIAGHTDAVGSASYNRVLSELRAEAVKKYLTDHFQITPARLVTRGFGEARLIDPRHPDGAVNRRVQVTRLPRAQDVSSVAAGR</sequence>
<dbReference type="PANTHER" id="PTHR30329">
    <property type="entry name" value="STATOR ELEMENT OF FLAGELLAR MOTOR COMPLEX"/>
    <property type="match status" value="1"/>
</dbReference>
<comment type="subcellular location">
    <subcellularLocation>
        <location evidence="1">Cell outer membrane</location>
    </subcellularLocation>
</comment>
<dbReference type="InterPro" id="IPR006665">
    <property type="entry name" value="OmpA-like"/>
</dbReference>
<protein>
    <submittedName>
        <fullName evidence="7">Outer membrane protein OmpA-like peptidoglycan-associated protein</fullName>
    </submittedName>
</protein>
<accession>A0A4R3JCK9</accession>
<reference evidence="7 8" key="1">
    <citation type="submission" date="2019-03" db="EMBL/GenBank/DDBJ databases">
        <title>Genomic Encyclopedia of Type Strains, Phase IV (KMG-IV): sequencing the most valuable type-strain genomes for metagenomic binning, comparative biology and taxonomic classification.</title>
        <authorList>
            <person name="Goeker M."/>
        </authorList>
    </citation>
    <scope>NUCLEOTIDE SEQUENCE [LARGE SCALE GENOMIC DNA]</scope>
    <source>
        <strain evidence="7 8">DSM 101688</strain>
    </source>
</reference>
<feature type="signal peptide" evidence="5">
    <location>
        <begin position="1"/>
        <end position="30"/>
    </location>
</feature>
<dbReference type="SUPFAM" id="SSF103088">
    <property type="entry name" value="OmpA-like"/>
    <property type="match status" value="1"/>
</dbReference>
<keyword evidence="3" id="KW-0998">Cell outer membrane</keyword>
<evidence type="ECO:0000259" key="6">
    <source>
        <dbReference type="PROSITE" id="PS51123"/>
    </source>
</evidence>
<dbReference type="InterPro" id="IPR006664">
    <property type="entry name" value="OMP_bac"/>
</dbReference>
<dbReference type="PROSITE" id="PS51257">
    <property type="entry name" value="PROKAR_LIPOPROTEIN"/>
    <property type="match status" value="1"/>
</dbReference>
<name>A0A4R3JCK9_9PROT</name>
<dbReference type="Pfam" id="PF00691">
    <property type="entry name" value="OmpA"/>
    <property type="match status" value="1"/>
</dbReference>
<evidence type="ECO:0000256" key="4">
    <source>
        <dbReference type="PROSITE-ProRule" id="PRU00473"/>
    </source>
</evidence>
<dbReference type="PANTHER" id="PTHR30329:SF21">
    <property type="entry name" value="LIPOPROTEIN YIAD-RELATED"/>
    <property type="match status" value="1"/>
</dbReference>
<dbReference type="Gene3D" id="1.25.40.10">
    <property type="entry name" value="Tetratricopeptide repeat domain"/>
    <property type="match status" value="1"/>
</dbReference>
<evidence type="ECO:0000256" key="3">
    <source>
        <dbReference type="ARBA" id="ARBA00023237"/>
    </source>
</evidence>
<organism evidence="7 8">
    <name type="scientific">Varunaivibrio sulfuroxidans</name>
    <dbReference type="NCBI Taxonomy" id="1773489"/>
    <lineage>
        <taxon>Bacteria</taxon>
        <taxon>Pseudomonadati</taxon>
        <taxon>Pseudomonadota</taxon>
        <taxon>Alphaproteobacteria</taxon>
        <taxon>Rhodospirillales</taxon>
        <taxon>Magnetovibrionaceae</taxon>
        <taxon>Varunaivibrio</taxon>
    </lineage>
</organism>
<evidence type="ECO:0000256" key="1">
    <source>
        <dbReference type="ARBA" id="ARBA00004442"/>
    </source>
</evidence>
<comment type="caution">
    <text evidence="7">The sequence shown here is derived from an EMBL/GenBank/DDBJ whole genome shotgun (WGS) entry which is preliminary data.</text>
</comment>
<keyword evidence="5" id="KW-0732">Signal</keyword>
<dbReference type="InterPro" id="IPR050330">
    <property type="entry name" value="Bact_OuterMem_StrucFunc"/>
</dbReference>
<dbReference type="InterPro" id="IPR011990">
    <property type="entry name" value="TPR-like_helical_dom_sf"/>
</dbReference>
<dbReference type="InterPro" id="IPR036737">
    <property type="entry name" value="OmpA-like_sf"/>
</dbReference>
<evidence type="ECO:0000313" key="8">
    <source>
        <dbReference type="Proteomes" id="UP000295304"/>
    </source>
</evidence>
<dbReference type="PRINTS" id="PR01021">
    <property type="entry name" value="OMPADOMAIN"/>
</dbReference>
<dbReference type="Gene3D" id="3.30.1330.60">
    <property type="entry name" value="OmpA-like domain"/>
    <property type="match status" value="1"/>
</dbReference>
<dbReference type="PROSITE" id="PS51123">
    <property type="entry name" value="OMPA_2"/>
    <property type="match status" value="1"/>
</dbReference>
<dbReference type="CDD" id="cd07185">
    <property type="entry name" value="OmpA_C-like"/>
    <property type="match status" value="1"/>
</dbReference>
<dbReference type="SMART" id="SM00028">
    <property type="entry name" value="TPR"/>
    <property type="match status" value="3"/>
</dbReference>
<dbReference type="InterPro" id="IPR019734">
    <property type="entry name" value="TPR_rpt"/>
</dbReference>
<gene>
    <name evidence="7" type="ORF">EDD55_10325</name>
</gene>
<dbReference type="Proteomes" id="UP000295304">
    <property type="component" value="Unassembled WGS sequence"/>
</dbReference>
<keyword evidence="2 4" id="KW-0472">Membrane</keyword>
<dbReference type="SUPFAM" id="SSF48452">
    <property type="entry name" value="TPR-like"/>
    <property type="match status" value="1"/>
</dbReference>